<evidence type="ECO:0000256" key="6">
    <source>
        <dbReference type="ARBA" id="ARBA00022989"/>
    </source>
</evidence>
<dbReference type="GO" id="GO:0009252">
    <property type="term" value="P:peptidoglycan biosynthetic process"/>
    <property type="evidence" value="ECO:0007669"/>
    <property type="project" value="UniProtKB-KW"/>
</dbReference>
<comment type="caution">
    <text evidence="11">The sequence shown here is derived from an EMBL/GenBank/DDBJ whole genome shotgun (WGS) entry which is preliminary data.</text>
</comment>
<feature type="transmembrane region" description="Helical" evidence="10">
    <location>
        <begin position="184"/>
        <end position="203"/>
    </location>
</feature>
<comment type="similarity">
    <text evidence="9">Belongs to the MurJ/MviN family.</text>
</comment>
<dbReference type="OrthoDB" id="750825at2"/>
<accession>A0A4R6SZD2</accession>
<dbReference type="Proteomes" id="UP000295620">
    <property type="component" value="Unassembled WGS sequence"/>
</dbReference>
<keyword evidence="6 10" id="KW-1133">Transmembrane helix</keyword>
<keyword evidence="5" id="KW-0573">Peptidoglycan synthesis</keyword>
<feature type="transmembrane region" description="Helical" evidence="10">
    <location>
        <begin position="223"/>
        <end position="243"/>
    </location>
</feature>
<dbReference type="GO" id="GO:0015648">
    <property type="term" value="F:lipid-linked peptidoglycan transporter activity"/>
    <property type="evidence" value="ECO:0007669"/>
    <property type="project" value="TreeGrafter"/>
</dbReference>
<feature type="transmembrane region" description="Helical" evidence="10">
    <location>
        <begin position="84"/>
        <end position="101"/>
    </location>
</feature>
<reference evidence="11 12" key="1">
    <citation type="submission" date="2019-03" db="EMBL/GenBank/DDBJ databases">
        <title>Genomic Encyclopedia of Archaeal and Bacterial Type Strains, Phase II (KMG-II): from individual species to whole genera.</title>
        <authorList>
            <person name="Goeker M."/>
        </authorList>
    </citation>
    <scope>NUCLEOTIDE SEQUENCE [LARGE SCALE GENOMIC DNA]</scope>
    <source>
        <strain evidence="11 12">DSM 19035</strain>
    </source>
</reference>
<evidence type="ECO:0000256" key="9">
    <source>
        <dbReference type="ARBA" id="ARBA00061532"/>
    </source>
</evidence>
<sequence length="503" mass="56845">MQSRAFILFLLRILKMGITIFTLSLSAKYFGVSLEKDVWVLALNCIIILDLAIWGPFNETFRAKFIFFKEEFGEDEALRRTNSLLIFTNIITIILVAFILWKPETIAAVIAPGYEGQKLTLLLFMIRVVAPSFLFNQLTQIFISILNAYNSIYIPEIAGFISSIISLLLIIFLAPQIGIIALAYSYYSGLILLLLLLILQVYVKKIALVKNLHHIKLSDTKPFLLFALPFFFPYFVGQIAGIIEKSIASTLGTGIISAIDYSRKFSDILLGVLSSVFTTMLLPVLSLKFVQKDQEGFVFEFRQIYQLAFLIVTAIAAIFTACPGAFIAILYQQGTISEAALLQISNLTMFYSWSAVSIFLYLIIGMSLISAQKGKYYAFYGVTAQLIMIGVNLALYRFAGVYIFPLSLFLAHALSAWLMFRKLPYGKRLLSRTTLKYLLILIAVVANMYLLNINVISFSSPYVTLIFNGFLFTVILVSMLFTFKLDEREILVKLYNKFLVPQK</sequence>
<dbReference type="InterPro" id="IPR051050">
    <property type="entry name" value="Lipid_II_flippase_MurJ/MviN"/>
</dbReference>
<dbReference type="EMBL" id="SNYC01000004">
    <property type="protein sequence ID" value="TDQ09905.1"/>
    <property type="molecule type" value="Genomic_DNA"/>
</dbReference>
<evidence type="ECO:0000256" key="4">
    <source>
        <dbReference type="ARBA" id="ARBA00022960"/>
    </source>
</evidence>
<feature type="transmembrane region" description="Helical" evidence="10">
    <location>
        <begin position="38"/>
        <end position="57"/>
    </location>
</feature>
<dbReference type="PANTHER" id="PTHR47019:SF1">
    <property type="entry name" value="LIPID II FLIPPASE MURJ"/>
    <property type="match status" value="1"/>
</dbReference>
<evidence type="ECO:0000256" key="10">
    <source>
        <dbReference type="SAM" id="Phobius"/>
    </source>
</evidence>
<keyword evidence="2" id="KW-1003">Cell membrane</keyword>
<evidence type="ECO:0000313" key="12">
    <source>
        <dbReference type="Proteomes" id="UP000295620"/>
    </source>
</evidence>
<keyword evidence="7 10" id="KW-0472">Membrane</keyword>
<name>A0A4R6SZD2_9SPHI</name>
<evidence type="ECO:0000313" key="11">
    <source>
        <dbReference type="EMBL" id="TDQ09905.1"/>
    </source>
</evidence>
<gene>
    <name evidence="11" type="ORF">ATK78_2064</name>
</gene>
<feature type="transmembrane region" description="Helical" evidence="10">
    <location>
        <begin position="376"/>
        <end position="396"/>
    </location>
</feature>
<feature type="transmembrane region" description="Helical" evidence="10">
    <location>
        <begin position="121"/>
        <end position="145"/>
    </location>
</feature>
<dbReference type="GO" id="GO:0005886">
    <property type="term" value="C:plasma membrane"/>
    <property type="evidence" value="ECO:0007669"/>
    <property type="project" value="UniProtKB-SubCell"/>
</dbReference>
<comment type="subcellular location">
    <subcellularLocation>
        <location evidence="1">Cell membrane</location>
        <topology evidence="1">Multi-pass membrane protein</topology>
    </subcellularLocation>
</comment>
<feature type="transmembrane region" description="Helical" evidence="10">
    <location>
        <begin position="157"/>
        <end position="178"/>
    </location>
</feature>
<dbReference type="Pfam" id="PF03023">
    <property type="entry name" value="MurJ"/>
    <property type="match status" value="1"/>
</dbReference>
<dbReference type="AlphaFoldDB" id="A0A4R6SZD2"/>
<evidence type="ECO:0000256" key="1">
    <source>
        <dbReference type="ARBA" id="ARBA00004651"/>
    </source>
</evidence>
<evidence type="ECO:0000256" key="8">
    <source>
        <dbReference type="ARBA" id="ARBA00060041"/>
    </source>
</evidence>
<feature type="transmembrane region" description="Helical" evidence="10">
    <location>
        <begin position="307"/>
        <end position="330"/>
    </location>
</feature>
<keyword evidence="12" id="KW-1185">Reference proteome</keyword>
<organism evidence="11 12">
    <name type="scientific">Pedobacter metabolipauper</name>
    <dbReference type="NCBI Taxonomy" id="425513"/>
    <lineage>
        <taxon>Bacteria</taxon>
        <taxon>Pseudomonadati</taxon>
        <taxon>Bacteroidota</taxon>
        <taxon>Sphingobacteriia</taxon>
        <taxon>Sphingobacteriales</taxon>
        <taxon>Sphingobacteriaceae</taxon>
        <taxon>Pedobacter</taxon>
    </lineage>
</organism>
<dbReference type="GO" id="GO:0034204">
    <property type="term" value="P:lipid translocation"/>
    <property type="evidence" value="ECO:0007669"/>
    <property type="project" value="TreeGrafter"/>
</dbReference>
<feature type="transmembrane region" description="Helical" evidence="10">
    <location>
        <begin position="435"/>
        <end position="456"/>
    </location>
</feature>
<evidence type="ECO:0000256" key="3">
    <source>
        <dbReference type="ARBA" id="ARBA00022692"/>
    </source>
</evidence>
<comment type="function">
    <text evidence="8">Involved in peptidoglycan biosynthesis. Transports lipid-linked peptidoglycan precursors from the inner to the outer leaflet of the cytoplasmic membrane.</text>
</comment>
<protein>
    <submittedName>
        <fullName evidence="11">Peptidoglycan biosynthesis protein MviN/MurJ (Putative lipid II flippase)</fullName>
    </submittedName>
</protein>
<feature type="transmembrane region" description="Helical" evidence="10">
    <location>
        <begin position="350"/>
        <end position="369"/>
    </location>
</feature>
<keyword evidence="4" id="KW-0133">Cell shape</keyword>
<feature type="transmembrane region" description="Helical" evidence="10">
    <location>
        <begin position="462"/>
        <end position="483"/>
    </location>
</feature>
<keyword evidence="3 10" id="KW-0812">Transmembrane</keyword>
<dbReference type="InterPro" id="IPR004268">
    <property type="entry name" value="MurJ"/>
</dbReference>
<evidence type="ECO:0000256" key="5">
    <source>
        <dbReference type="ARBA" id="ARBA00022984"/>
    </source>
</evidence>
<feature type="transmembrane region" description="Helical" evidence="10">
    <location>
        <begin position="7"/>
        <end position="26"/>
    </location>
</feature>
<dbReference type="PANTHER" id="PTHR47019">
    <property type="entry name" value="LIPID II FLIPPASE MURJ"/>
    <property type="match status" value="1"/>
</dbReference>
<evidence type="ECO:0000256" key="7">
    <source>
        <dbReference type="ARBA" id="ARBA00023136"/>
    </source>
</evidence>
<evidence type="ECO:0000256" key="2">
    <source>
        <dbReference type="ARBA" id="ARBA00022475"/>
    </source>
</evidence>
<feature type="transmembrane region" description="Helical" evidence="10">
    <location>
        <begin position="402"/>
        <end position="423"/>
    </location>
</feature>
<dbReference type="GO" id="GO:0008360">
    <property type="term" value="P:regulation of cell shape"/>
    <property type="evidence" value="ECO:0007669"/>
    <property type="project" value="UniProtKB-KW"/>
</dbReference>
<feature type="transmembrane region" description="Helical" evidence="10">
    <location>
        <begin position="268"/>
        <end position="287"/>
    </location>
</feature>
<proteinExistence type="inferred from homology"/>